<dbReference type="InterPro" id="IPR011006">
    <property type="entry name" value="CheY-like_superfamily"/>
</dbReference>
<dbReference type="PANTHER" id="PTHR44591">
    <property type="entry name" value="STRESS RESPONSE REGULATOR PROTEIN 1"/>
    <property type="match status" value="1"/>
</dbReference>
<evidence type="ECO:0000313" key="4">
    <source>
        <dbReference type="EMBL" id="MYM57312.1"/>
    </source>
</evidence>
<reference evidence="4 5" key="1">
    <citation type="submission" date="2020-01" db="EMBL/GenBank/DDBJ databases">
        <authorList>
            <person name="Chen S."/>
        </authorList>
    </citation>
    <scope>NUCLEOTIDE SEQUENCE [LARGE SCALE GENOMIC DNA]</scope>
    <source>
        <strain evidence="4 5">GS-10</strain>
    </source>
</reference>
<dbReference type="SUPFAM" id="SSF52172">
    <property type="entry name" value="CheY-like"/>
    <property type="match status" value="1"/>
</dbReference>
<feature type="domain" description="Response regulatory" evidence="3">
    <location>
        <begin position="3"/>
        <end position="120"/>
    </location>
</feature>
<dbReference type="SMART" id="SM00448">
    <property type="entry name" value="REC"/>
    <property type="match status" value="1"/>
</dbReference>
<dbReference type="InterPro" id="IPR001789">
    <property type="entry name" value="Sig_transdc_resp-reg_receiver"/>
</dbReference>
<dbReference type="Proteomes" id="UP000479043">
    <property type="component" value="Unassembled WGS sequence"/>
</dbReference>
<dbReference type="PANTHER" id="PTHR44591:SF23">
    <property type="entry name" value="CHEY SUBFAMILY"/>
    <property type="match status" value="1"/>
</dbReference>
<gene>
    <name evidence="4" type="ORF">GR167_18485</name>
</gene>
<protein>
    <submittedName>
        <fullName evidence="4">Response regulator</fullName>
    </submittedName>
</protein>
<evidence type="ECO:0000259" key="3">
    <source>
        <dbReference type="PROSITE" id="PS50110"/>
    </source>
</evidence>
<evidence type="ECO:0000256" key="2">
    <source>
        <dbReference type="PROSITE-ProRule" id="PRU00169"/>
    </source>
</evidence>
<feature type="modified residue" description="4-aspartylphosphate" evidence="2">
    <location>
        <position position="52"/>
    </location>
</feature>
<dbReference type="Gene3D" id="3.40.50.2300">
    <property type="match status" value="1"/>
</dbReference>
<dbReference type="Pfam" id="PF00072">
    <property type="entry name" value="Response_reg"/>
    <property type="match status" value="1"/>
</dbReference>
<organism evidence="4 5">
    <name type="scientific">Thalassovita mangrovi</name>
    <dbReference type="NCBI Taxonomy" id="2692236"/>
    <lineage>
        <taxon>Bacteria</taxon>
        <taxon>Pseudomonadati</taxon>
        <taxon>Pseudomonadota</taxon>
        <taxon>Alphaproteobacteria</taxon>
        <taxon>Rhodobacterales</taxon>
        <taxon>Roseobacteraceae</taxon>
        <taxon>Thalassovita</taxon>
    </lineage>
</organism>
<keyword evidence="5" id="KW-1185">Reference proteome</keyword>
<evidence type="ECO:0000313" key="5">
    <source>
        <dbReference type="Proteomes" id="UP000479043"/>
    </source>
</evidence>
<dbReference type="AlphaFoldDB" id="A0A6L8LVG2"/>
<dbReference type="EMBL" id="WWEN01000010">
    <property type="protein sequence ID" value="MYM57312.1"/>
    <property type="molecule type" value="Genomic_DNA"/>
</dbReference>
<comment type="caution">
    <text evidence="4">The sequence shown here is derived from an EMBL/GenBank/DDBJ whole genome shotgun (WGS) entry which is preliminary data.</text>
</comment>
<sequence length="125" mass="13462">MARILVIDDEDDVRFTISHMLERHGHAVTVARNGGEGIAKQRATPFDIVITDLVMPEKEGIETIREILQEFPDLPIVAMSGGGRKATSSYLDVAGFMGAAATLAKPFLEADLLTALETATRAKAP</sequence>
<name>A0A6L8LVG2_9RHOB</name>
<dbReference type="PROSITE" id="PS50110">
    <property type="entry name" value="RESPONSE_REGULATORY"/>
    <property type="match status" value="1"/>
</dbReference>
<proteinExistence type="predicted"/>
<dbReference type="InterPro" id="IPR050595">
    <property type="entry name" value="Bact_response_regulator"/>
</dbReference>
<dbReference type="GO" id="GO:0000160">
    <property type="term" value="P:phosphorelay signal transduction system"/>
    <property type="evidence" value="ECO:0007669"/>
    <property type="project" value="InterPro"/>
</dbReference>
<keyword evidence="1 2" id="KW-0597">Phosphoprotein</keyword>
<dbReference type="RefSeq" id="WP_160975216.1">
    <property type="nucleotide sequence ID" value="NZ_WWEN01000010.1"/>
</dbReference>
<accession>A0A6L8LVG2</accession>
<evidence type="ECO:0000256" key="1">
    <source>
        <dbReference type="ARBA" id="ARBA00022553"/>
    </source>
</evidence>